<keyword evidence="10 13" id="KW-0143">Chaperone</keyword>
<keyword evidence="15" id="KW-1185">Reference proteome</keyword>
<dbReference type="SUPFAM" id="SSF89392">
    <property type="entry name" value="Prokaryotic lipoproteins and lipoprotein localization factors"/>
    <property type="match status" value="1"/>
</dbReference>
<comment type="similarity">
    <text evidence="2 13">Belongs to the LolB family.</text>
</comment>
<keyword evidence="5 13" id="KW-0813">Transport</keyword>
<evidence type="ECO:0000256" key="10">
    <source>
        <dbReference type="ARBA" id="ARBA00023186"/>
    </source>
</evidence>
<dbReference type="STRING" id="1195763.ABT56_22270"/>
<keyword evidence="9" id="KW-0564">Palmitate</keyword>
<keyword evidence="8 13" id="KW-0472">Membrane</keyword>
<evidence type="ECO:0000256" key="2">
    <source>
        <dbReference type="ARBA" id="ARBA00009696"/>
    </source>
</evidence>
<evidence type="ECO:0000256" key="6">
    <source>
        <dbReference type="ARBA" id="ARBA00022729"/>
    </source>
</evidence>
<evidence type="ECO:0000256" key="9">
    <source>
        <dbReference type="ARBA" id="ARBA00023139"/>
    </source>
</evidence>
<evidence type="ECO:0000256" key="11">
    <source>
        <dbReference type="ARBA" id="ARBA00023237"/>
    </source>
</evidence>
<dbReference type="Proteomes" id="UP000036097">
    <property type="component" value="Unassembled WGS sequence"/>
</dbReference>
<evidence type="ECO:0000256" key="8">
    <source>
        <dbReference type="ARBA" id="ARBA00023136"/>
    </source>
</evidence>
<dbReference type="Pfam" id="PF03550">
    <property type="entry name" value="LolB"/>
    <property type="match status" value="1"/>
</dbReference>
<evidence type="ECO:0000256" key="13">
    <source>
        <dbReference type="HAMAP-Rule" id="MF_00233"/>
    </source>
</evidence>
<comment type="caution">
    <text evidence="14">The sequence shown here is derived from an EMBL/GenBank/DDBJ whole genome shotgun (WGS) entry which is preliminary data.</text>
</comment>
<keyword evidence="7 13" id="KW-0653">Protein transport</keyword>
<dbReference type="GO" id="GO:0015031">
    <property type="term" value="P:protein transport"/>
    <property type="evidence" value="ECO:0007669"/>
    <property type="project" value="UniProtKB-KW"/>
</dbReference>
<dbReference type="InterPro" id="IPR004565">
    <property type="entry name" value="OM_lipoprot_LolB"/>
</dbReference>
<dbReference type="PATRIC" id="fig|1195763.3.peg.4771"/>
<comment type="subcellular location">
    <subcellularLocation>
        <location evidence="1">Cell outer membrane</location>
        <topology evidence="1">Lipid-anchor</topology>
    </subcellularLocation>
</comment>
<gene>
    <name evidence="13" type="primary">lolB</name>
    <name evidence="14" type="ORF">ABT56_22270</name>
</gene>
<evidence type="ECO:0000313" key="14">
    <source>
        <dbReference type="EMBL" id="KLV01424.1"/>
    </source>
</evidence>
<dbReference type="CDD" id="cd16326">
    <property type="entry name" value="LolB"/>
    <property type="match status" value="1"/>
</dbReference>
<keyword evidence="11 13" id="KW-0998">Cell outer membrane</keyword>
<dbReference type="HAMAP" id="MF_00233">
    <property type="entry name" value="LolB"/>
    <property type="match status" value="1"/>
</dbReference>
<evidence type="ECO:0000313" key="15">
    <source>
        <dbReference type="Proteomes" id="UP000036097"/>
    </source>
</evidence>
<comment type="subunit">
    <text evidence="3 13">Monomer.</text>
</comment>
<dbReference type="EMBL" id="LDOT01000054">
    <property type="protein sequence ID" value="KLV01424.1"/>
    <property type="molecule type" value="Genomic_DNA"/>
</dbReference>
<name>A0A0J1GPR9_9GAMM</name>
<evidence type="ECO:0000256" key="5">
    <source>
        <dbReference type="ARBA" id="ARBA00022448"/>
    </source>
</evidence>
<organism evidence="14 15">
    <name type="scientific">Photobacterium aquae</name>
    <dbReference type="NCBI Taxonomy" id="1195763"/>
    <lineage>
        <taxon>Bacteria</taxon>
        <taxon>Pseudomonadati</taxon>
        <taxon>Pseudomonadota</taxon>
        <taxon>Gammaproteobacteria</taxon>
        <taxon>Vibrionales</taxon>
        <taxon>Vibrionaceae</taxon>
        <taxon>Photobacterium</taxon>
    </lineage>
</organism>
<evidence type="ECO:0000256" key="4">
    <source>
        <dbReference type="ARBA" id="ARBA00016202"/>
    </source>
</evidence>
<accession>A0A0J1GPR9</accession>
<dbReference type="GO" id="GO:0009279">
    <property type="term" value="C:cell outer membrane"/>
    <property type="evidence" value="ECO:0007669"/>
    <property type="project" value="UniProtKB-SubCell"/>
</dbReference>
<protein>
    <recommendedName>
        <fullName evidence="4 13">Outer-membrane lipoprotein LolB</fullName>
    </recommendedName>
</protein>
<dbReference type="GO" id="GO:0044874">
    <property type="term" value="P:lipoprotein localization to outer membrane"/>
    <property type="evidence" value="ECO:0007669"/>
    <property type="project" value="UniProtKB-UniRule"/>
</dbReference>
<evidence type="ECO:0000256" key="3">
    <source>
        <dbReference type="ARBA" id="ARBA00011245"/>
    </source>
</evidence>
<dbReference type="InterPro" id="IPR029046">
    <property type="entry name" value="LolA/LolB/LppX"/>
</dbReference>
<dbReference type="Gene3D" id="2.50.20.10">
    <property type="entry name" value="Lipoprotein localisation LolA/LolB/LppX"/>
    <property type="match status" value="1"/>
</dbReference>
<keyword evidence="12" id="KW-0449">Lipoprotein</keyword>
<dbReference type="AlphaFoldDB" id="A0A0J1GPR9"/>
<dbReference type="NCBIfam" id="TIGR00548">
    <property type="entry name" value="lolB"/>
    <property type="match status" value="1"/>
</dbReference>
<evidence type="ECO:0000256" key="12">
    <source>
        <dbReference type="ARBA" id="ARBA00023288"/>
    </source>
</evidence>
<evidence type="ECO:0000256" key="1">
    <source>
        <dbReference type="ARBA" id="ARBA00004459"/>
    </source>
</evidence>
<proteinExistence type="inferred from homology"/>
<keyword evidence="6" id="KW-0732">Signal</keyword>
<sequence length="188" mass="20894">MALCLSLLAGCVSQPEHTRTNWDTHQQALSQLSSYQAKGKMGYKGDQRFGANLLWETTSSHDHLLLTNFLGSTLLRLDARPGQVTLVNNEGKTFRGADATQLVGELTGLRLPIDQMRDWLIGLPTAADTFQLNADGRLSYLAKDINGKLWQLDYNEYDYTTTPALPKRMVLSSVGVSITLVIHNWSIN</sequence>
<reference evidence="14 15" key="1">
    <citation type="submission" date="2015-05" db="EMBL/GenBank/DDBJ databases">
        <title>Photobacterium galathea sp. nov.</title>
        <authorList>
            <person name="Machado H."/>
            <person name="Gram L."/>
        </authorList>
    </citation>
    <scope>NUCLEOTIDE SEQUENCE [LARGE SCALE GENOMIC DNA]</scope>
    <source>
        <strain evidence="14 15">CGMCC 1.12159</strain>
    </source>
</reference>
<evidence type="ECO:0000256" key="7">
    <source>
        <dbReference type="ARBA" id="ARBA00022927"/>
    </source>
</evidence>
<comment type="function">
    <text evidence="13">Plays a critical role in the incorporation of lipoproteins in the outer membrane after they are released by the LolA protein.</text>
</comment>